<dbReference type="InterPro" id="IPR018062">
    <property type="entry name" value="HTH_AraC-typ_CS"/>
</dbReference>
<dbReference type="RefSeq" id="WP_168835289.1">
    <property type="nucleotide sequence ID" value="NZ_JABAIK010000003.1"/>
</dbReference>
<keyword evidence="3" id="KW-0804">Transcription</keyword>
<evidence type="ECO:0000256" key="2">
    <source>
        <dbReference type="ARBA" id="ARBA00023125"/>
    </source>
</evidence>
<dbReference type="PANTHER" id="PTHR43280">
    <property type="entry name" value="ARAC-FAMILY TRANSCRIPTIONAL REGULATOR"/>
    <property type="match status" value="1"/>
</dbReference>
<dbReference type="PROSITE" id="PS00041">
    <property type="entry name" value="HTH_ARAC_FAMILY_1"/>
    <property type="match status" value="1"/>
</dbReference>
<dbReference type="PROSITE" id="PS01124">
    <property type="entry name" value="HTH_ARAC_FAMILY_2"/>
    <property type="match status" value="1"/>
</dbReference>
<protein>
    <submittedName>
        <fullName evidence="5">Helix-turn-helix domain-containing protein</fullName>
    </submittedName>
</protein>
<dbReference type="SUPFAM" id="SSF46689">
    <property type="entry name" value="Homeodomain-like"/>
    <property type="match status" value="2"/>
</dbReference>
<reference evidence="5 6" key="1">
    <citation type="submission" date="2020-04" db="EMBL/GenBank/DDBJ databases">
        <title>Vibrio sp. SM6, a novel species isolated from seawater.</title>
        <authorList>
            <person name="Wang X."/>
        </authorList>
    </citation>
    <scope>NUCLEOTIDE SEQUENCE [LARGE SCALE GENOMIC DNA]</scope>
    <source>
        <strain evidence="5 6">SM6</strain>
    </source>
</reference>
<dbReference type="InterPro" id="IPR046335">
    <property type="entry name" value="LacI/GalR-like_sensor"/>
</dbReference>
<organism evidence="5 6">
    <name type="scientific">Vibrio agarilyticus</name>
    <dbReference type="NCBI Taxonomy" id="2726741"/>
    <lineage>
        <taxon>Bacteria</taxon>
        <taxon>Pseudomonadati</taxon>
        <taxon>Pseudomonadota</taxon>
        <taxon>Gammaproteobacteria</taxon>
        <taxon>Vibrionales</taxon>
        <taxon>Vibrionaceae</taxon>
        <taxon>Vibrio</taxon>
    </lineage>
</organism>
<keyword evidence="6" id="KW-1185">Reference proteome</keyword>
<dbReference type="SMART" id="SM00342">
    <property type="entry name" value="HTH_ARAC"/>
    <property type="match status" value="1"/>
</dbReference>
<dbReference type="Proteomes" id="UP000535589">
    <property type="component" value="Unassembled WGS sequence"/>
</dbReference>
<dbReference type="Pfam" id="PF12833">
    <property type="entry name" value="HTH_18"/>
    <property type="match status" value="1"/>
</dbReference>
<dbReference type="GO" id="GO:0043565">
    <property type="term" value="F:sequence-specific DNA binding"/>
    <property type="evidence" value="ECO:0007669"/>
    <property type="project" value="InterPro"/>
</dbReference>
<proteinExistence type="predicted"/>
<evidence type="ECO:0000256" key="3">
    <source>
        <dbReference type="ARBA" id="ARBA00023163"/>
    </source>
</evidence>
<dbReference type="InterPro" id="IPR028082">
    <property type="entry name" value="Peripla_BP_I"/>
</dbReference>
<evidence type="ECO:0000259" key="4">
    <source>
        <dbReference type="PROSITE" id="PS01124"/>
    </source>
</evidence>
<accession>A0A7X8TQ62</accession>
<dbReference type="Gene3D" id="3.40.50.2300">
    <property type="match status" value="2"/>
</dbReference>
<dbReference type="InterPro" id="IPR018060">
    <property type="entry name" value="HTH_AraC"/>
</dbReference>
<dbReference type="EMBL" id="JABAIK010000003">
    <property type="protein sequence ID" value="NLS12193.1"/>
    <property type="molecule type" value="Genomic_DNA"/>
</dbReference>
<dbReference type="Gene3D" id="1.10.10.60">
    <property type="entry name" value="Homeodomain-like"/>
    <property type="match status" value="1"/>
</dbReference>
<gene>
    <name evidence="5" type="ORF">HGP28_04700</name>
</gene>
<dbReference type="GO" id="GO:0003700">
    <property type="term" value="F:DNA-binding transcription factor activity"/>
    <property type="evidence" value="ECO:0007669"/>
    <property type="project" value="InterPro"/>
</dbReference>
<comment type="caution">
    <text evidence="5">The sequence shown here is derived from an EMBL/GenBank/DDBJ whole genome shotgun (WGS) entry which is preliminary data.</text>
</comment>
<evidence type="ECO:0000256" key="1">
    <source>
        <dbReference type="ARBA" id="ARBA00023015"/>
    </source>
</evidence>
<sequence>MTKMLLLIDTMYHYDREVLKGIKAKADECRLKATLHIESINNSEDILKQHWDYVIADGDKADKYGVLQKLNTHTLLYSGHTIEKLPENASTVVVDNQQMVRLVLGQFIKNNISNVAYYLDPSELEQEWAKERVACFASSANELEFKYHDDVFELLNKRVFPIGIYCATDRAARKLSNYCIDRKISIPNQVSIIGTDYDDAERTISPVPLTSIDLSPYMLGQRCLEVLLKAKSTKQRLHEKYLPQKLMNESSTQSEENQDDIVNQALYYLHNNYHRNIKVKQVTEYCRVSRRTLDNRFYFAKGMTVHQYLSDLRIAKSKELLRTSNNSIESIALQCGYPNQSYLYQVYRKLFGYTPYTYRQGQN</sequence>
<dbReference type="InterPro" id="IPR009057">
    <property type="entry name" value="Homeodomain-like_sf"/>
</dbReference>
<evidence type="ECO:0000313" key="6">
    <source>
        <dbReference type="Proteomes" id="UP000535589"/>
    </source>
</evidence>
<dbReference type="AlphaFoldDB" id="A0A7X8TQ62"/>
<name>A0A7X8TQ62_9VIBR</name>
<evidence type="ECO:0000313" key="5">
    <source>
        <dbReference type="EMBL" id="NLS12193.1"/>
    </source>
</evidence>
<keyword evidence="2" id="KW-0238">DNA-binding</keyword>
<dbReference type="PANTHER" id="PTHR43280:SF28">
    <property type="entry name" value="HTH-TYPE TRANSCRIPTIONAL ACTIVATOR RHAS"/>
    <property type="match status" value="1"/>
</dbReference>
<keyword evidence="1" id="KW-0805">Transcription regulation</keyword>
<feature type="domain" description="HTH araC/xylS-type" evidence="4">
    <location>
        <begin position="263"/>
        <end position="361"/>
    </location>
</feature>
<dbReference type="SUPFAM" id="SSF53822">
    <property type="entry name" value="Periplasmic binding protein-like I"/>
    <property type="match status" value="1"/>
</dbReference>
<dbReference type="Pfam" id="PF13377">
    <property type="entry name" value="Peripla_BP_3"/>
    <property type="match status" value="1"/>
</dbReference>